<dbReference type="AlphaFoldDB" id="A0A9N9K4P0"/>
<reference evidence="2" key="1">
    <citation type="submission" date="2021-06" db="EMBL/GenBank/DDBJ databases">
        <authorList>
            <person name="Kallberg Y."/>
            <person name="Tangrot J."/>
            <person name="Rosling A."/>
        </authorList>
    </citation>
    <scope>NUCLEOTIDE SEQUENCE</scope>
    <source>
        <strain evidence="2">MA453B</strain>
    </source>
</reference>
<dbReference type="EMBL" id="CAJVPY010043617">
    <property type="protein sequence ID" value="CAG8808304.1"/>
    <property type="molecule type" value="Genomic_DNA"/>
</dbReference>
<sequence>QKIQEGNEDEDEDLSSDEATHPEAYITSRPIPSVDYNIDNLVARLKLFNNISI</sequence>
<dbReference type="Proteomes" id="UP000789405">
    <property type="component" value="Unassembled WGS sequence"/>
</dbReference>
<evidence type="ECO:0000313" key="3">
    <source>
        <dbReference type="Proteomes" id="UP000789405"/>
    </source>
</evidence>
<evidence type="ECO:0000256" key="1">
    <source>
        <dbReference type="SAM" id="MobiDB-lite"/>
    </source>
</evidence>
<protein>
    <submittedName>
        <fullName evidence="2">17332_t:CDS:1</fullName>
    </submittedName>
</protein>
<proteinExistence type="predicted"/>
<keyword evidence="3" id="KW-1185">Reference proteome</keyword>
<organism evidence="2 3">
    <name type="scientific">Dentiscutata erythropus</name>
    <dbReference type="NCBI Taxonomy" id="1348616"/>
    <lineage>
        <taxon>Eukaryota</taxon>
        <taxon>Fungi</taxon>
        <taxon>Fungi incertae sedis</taxon>
        <taxon>Mucoromycota</taxon>
        <taxon>Glomeromycotina</taxon>
        <taxon>Glomeromycetes</taxon>
        <taxon>Diversisporales</taxon>
        <taxon>Gigasporaceae</taxon>
        <taxon>Dentiscutata</taxon>
    </lineage>
</organism>
<accession>A0A9N9K4P0</accession>
<feature type="compositionally biased region" description="Acidic residues" evidence="1">
    <location>
        <begin position="1"/>
        <end position="16"/>
    </location>
</feature>
<feature type="region of interest" description="Disordered" evidence="1">
    <location>
        <begin position="1"/>
        <end position="28"/>
    </location>
</feature>
<gene>
    <name evidence="2" type="ORF">DERYTH_LOCUS24851</name>
</gene>
<comment type="caution">
    <text evidence="2">The sequence shown here is derived from an EMBL/GenBank/DDBJ whole genome shotgun (WGS) entry which is preliminary data.</text>
</comment>
<name>A0A9N9K4P0_9GLOM</name>
<evidence type="ECO:0000313" key="2">
    <source>
        <dbReference type="EMBL" id="CAG8808304.1"/>
    </source>
</evidence>
<feature type="non-terminal residue" evidence="2">
    <location>
        <position position="1"/>
    </location>
</feature>